<dbReference type="SUPFAM" id="SSF57850">
    <property type="entry name" value="RING/U-box"/>
    <property type="match status" value="1"/>
</dbReference>
<dbReference type="InterPro" id="IPR000315">
    <property type="entry name" value="Znf_B-box"/>
</dbReference>
<dbReference type="InterPro" id="IPR047153">
    <property type="entry name" value="TRIM45/56/19-like"/>
</dbReference>
<accession>A0A1I8B5H1</accession>
<keyword evidence="2 4" id="KW-0863">Zinc-finger</keyword>
<dbReference type="PROSITE" id="PS50089">
    <property type="entry name" value="ZF_RING_2"/>
    <property type="match status" value="1"/>
</dbReference>
<dbReference type="SUPFAM" id="SSF57845">
    <property type="entry name" value="B-box zinc-binding domain"/>
    <property type="match status" value="1"/>
</dbReference>
<dbReference type="PROSITE" id="PS00518">
    <property type="entry name" value="ZF_RING_1"/>
    <property type="match status" value="2"/>
</dbReference>
<dbReference type="PANTHER" id="PTHR25462:SF291">
    <property type="entry name" value="E3 UBIQUITIN-PROTEIN LIGASE TRIM45"/>
    <property type="match status" value="1"/>
</dbReference>
<dbReference type="PANTHER" id="PTHR25462">
    <property type="entry name" value="BONUS, ISOFORM C-RELATED"/>
    <property type="match status" value="1"/>
</dbReference>
<evidence type="ECO:0000256" key="3">
    <source>
        <dbReference type="ARBA" id="ARBA00022833"/>
    </source>
</evidence>
<dbReference type="InterPro" id="IPR001841">
    <property type="entry name" value="Znf_RING"/>
</dbReference>
<organism evidence="7 8">
    <name type="scientific">Meloidogyne hapla</name>
    <name type="common">Root-knot nematode worm</name>
    <dbReference type="NCBI Taxonomy" id="6305"/>
    <lineage>
        <taxon>Eukaryota</taxon>
        <taxon>Metazoa</taxon>
        <taxon>Ecdysozoa</taxon>
        <taxon>Nematoda</taxon>
        <taxon>Chromadorea</taxon>
        <taxon>Rhabditida</taxon>
        <taxon>Tylenchina</taxon>
        <taxon>Tylenchomorpha</taxon>
        <taxon>Tylenchoidea</taxon>
        <taxon>Meloidogynidae</taxon>
        <taxon>Meloidogyninae</taxon>
        <taxon>Meloidogyne</taxon>
    </lineage>
</organism>
<dbReference type="InterPro" id="IPR013083">
    <property type="entry name" value="Znf_RING/FYVE/PHD"/>
</dbReference>
<dbReference type="Gene3D" id="3.30.160.60">
    <property type="entry name" value="Classic Zinc Finger"/>
    <property type="match status" value="1"/>
</dbReference>
<evidence type="ECO:0000256" key="1">
    <source>
        <dbReference type="ARBA" id="ARBA00022723"/>
    </source>
</evidence>
<dbReference type="CDD" id="cd19756">
    <property type="entry name" value="Bbox2"/>
    <property type="match status" value="1"/>
</dbReference>
<dbReference type="GO" id="GO:0008270">
    <property type="term" value="F:zinc ion binding"/>
    <property type="evidence" value="ECO:0007669"/>
    <property type="project" value="UniProtKB-KW"/>
</dbReference>
<evidence type="ECO:0000259" key="6">
    <source>
        <dbReference type="PROSITE" id="PS50119"/>
    </source>
</evidence>
<dbReference type="PROSITE" id="PS50119">
    <property type="entry name" value="ZF_BBOX"/>
    <property type="match status" value="1"/>
</dbReference>
<dbReference type="GO" id="GO:0061630">
    <property type="term" value="F:ubiquitin protein ligase activity"/>
    <property type="evidence" value="ECO:0007669"/>
    <property type="project" value="TreeGrafter"/>
</dbReference>
<keyword evidence="7" id="KW-1185">Reference proteome</keyword>
<dbReference type="WBParaSite" id="MhA1_Contig137.frz3.gene1">
    <property type="protein sequence ID" value="MhA1_Contig137.frz3.gene1"/>
    <property type="gene ID" value="MhA1_Contig137.frz3.gene1"/>
</dbReference>
<dbReference type="InterPro" id="IPR017907">
    <property type="entry name" value="Znf_RING_CS"/>
</dbReference>
<keyword evidence="3" id="KW-0862">Zinc</keyword>
<dbReference type="Pfam" id="PF13445">
    <property type="entry name" value="zf-RING_UBOX"/>
    <property type="match status" value="1"/>
</dbReference>
<evidence type="ECO:0000313" key="8">
    <source>
        <dbReference type="WBParaSite" id="MhA1_Contig137.frz3.gene1"/>
    </source>
</evidence>
<feature type="domain" description="B box-type" evidence="6">
    <location>
        <begin position="163"/>
        <end position="203"/>
    </location>
</feature>
<dbReference type="Proteomes" id="UP000095281">
    <property type="component" value="Unplaced"/>
</dbReference>
<dbReference type="Gene3D" id="3.30.40.10">
    <property type="entry name" value="Zinc/RING finger domain, C3HC4 (zinc finger)"/>
    <property type="match status" value="1"/>
</dbReference>
<dbReference type="AlphaFoldDB" id="A0A1I8B5H1"/>
<evidence type="ECO:0000313" key="7">
    <source>
        <dbReference type="Proteomes" id="UP000095281"/>
    </source>
</evidence>
<reference evidence="8" key="1">
    <citation type="submission" date="2016-11" db="UniProtKB">
        <authorList>
            <consortium name="WormBaseParasite"/>
        </authorList>
    </citation>
    <scope>IDENTIFICATION</scope>
</reference>
<proteinExistence type="predicted"/>
<evidence type="ECO:0000259" key="5">
    <source>
        <dbReference type="PROSITE" id="PS50089"/>
    </source>
</evidence>
<evidence type="ECO:0000256" key="2">
    <source>
        <dbReference type="ARBA" id="ARBA00022771"/>
    </source>
</evidence>
<keyword evidence="1" id="KW-0479">Metal-binding</keyword>
<name>A0A1I8B5H1_MELHA</name>
<protein>
    <submittedName>
        <fullName evidence="8">RING-type domain-containing protein</fullName>
    </submittedName>
</protein>
<dbReference type="SMART" id="SM00184">
    <property type="entry name" value="RING"/>
    <property type="match status" value="2"/>
</dbReference>
<dbReference type="InterPro" id="IPR027370">
    <property type="entry name" value="Znf-RING_euk"/>
</dbReference>
<sequence>MVLPSANNKDATNLCDFDVPNADLIKCSLCLMLYKEPKVLACFHSFCKTCLERQITKELSKQQKVGEIIPQSIICQICSQETQLNPQLGIEGLLSDYGLENAVQSLGTSSPYSEQSEDLGFGSLKSDGWPAQQVPEFDSHSVNNVLPDNGSSKLQSNLNKIPSNVCMCLEHRQQPLNLFCHYCQHAVCRECIRKHKECKVDKIDNVADKQIKMMEHLLNEARMKQNGLNEMFQLINQRQNNLNTSFQHAKQTIDDTFYFLIKTLHEAQKSLYKELEGIYGYNNANNKMGEIRLGVPDLQQAKQAIITPFNQLRAGGAWIYQNNSLNSPNRYQSPNGGGRGFSDNFNNFNPSISMGTTNGGSHQQHRGSIQQIIKNNGRGGGNVCFDSSDLFGTGRGGGGLLATSAPTSTNGFGGQHDNKVIFRLTWLIINNF</sequence>
<evidence type="ECO:0000256" key="4">
    <source>
        <dbReference type="PROSITE-ProRule" id="PRU00024"/>
    </source>
</evidence>
<feature type="domain" description="RING-type" evidence="5">
    <location>
        <begin position="27"/>
        <end position="79"/>
    </location>
</feature>